<dbReference type="GO" id="GO:0032299">
    <property type="term" value="C:ribonuclease H2 complex"/>
    <property type="evidence" value="ECO:0007669"/>
    <property type="project" value="InterPro"/>
</dbReference>
<feature type="non-terminal residue" evidence="1">
    <location>
        <position position="1"/>
    </location>
</feature>
<organism evidence="1 2">
    <name type="scientific">Probosciger aterrimus</name>
    <name type="common">Palm cockatoo</name>
    <dbReference type="NCBI Taxonomy" id="141839"/>
    <lineage>
        <taxon>Eukaryota</taxon>
        <taxon>Metazoa</taxon>
        <taxon>Chordata</taxon>
        <taxon>Craniata</taxon>
        <taxon>Vertebrata</taxon>
        <taxon>Euteleostomi</taxon>
        <taxon>Archelosauria</taxon>
        <taxon>Archosauria</taxon>
        <taxon>Dinosauria</taxon>
        <taxon>Saurischia</taxon>
        <taxon>Theropoda</taxon>
        <taxon>Coelurosauria</taxon>
        <taxon>Aves</taxon>
        <taxon>Neognathae</taxon>
        <taxon>Neoaves</taxon>
        <taxon>Telluraves</taxon>
        <taxon>Australaves</taxon>
        <taxon>Psittaciformes</taxon>
        <taxon>Cacatuidae</taxon>
        <taxon>Probosciger</taxon>
    </lineage>
</organism>
<evidence type="ECO:0000313" key="2">
    <source>
        <dbReference type="Proteomes" id="UP000562415"/>
    </source>
</evidence>
<dbReference type="CDD" id="cd09271">
    <property type="entry name" value="RNase_H2-C"/>
    <property type="match status" value="1"/>
</dbReference>
<comment type="caution">
    <text evidence="1">The sequence shown here is derived from an EMBL/GenBank/DDBJ whole genome shotgun (WGS) entry which is preliminary data.</text>
</comment>
<dbReference type="Proteomes" id="UP000562415">
    <property type="component" value="Unassembled WGS sequence"/>
</dbReference>
<dbReference type="Gene3D" id="2.40.128.680">
    <property type="match status" value="1"/>
</dbReference>
<gene>
    <name evidence="1" type="primary">Rnaseh2c</name>
    <name evidence="1" type="ORF">PROATE_R15433</name>
</gene>
<dbReference type="PANTHER" id="PTHR47063">
    <property type="entry name" value="RIBONUCLEASE H2 SUBUNIT C"/>
    <property type="match status" value="1"/>
</dbReference>
<dbReference type="EMBL" id="VYZH01010119">
    <property type="protein sequence ID" value="NWS50685.1"/>
    <property type="molecule type" value="Genomic_DNA"/>
</dbReference>
<accession>A0A7K5G232</accession>
<dbReference type="PANTHER" id="PTHR47063:SF1">
    <property type="entry name" value="RIBONUCLEASE H2 SUBUNIT C"/>
    <property type="match status" value="1"/>
</dbReference>
<feature type="non-terminal residue" evidence="1">
    <location>
        <position position="136"/>
    </location>
</feature>
<dbReference type="AlphaFoldDB" id="A0A7K5G232"/>
<dbReference type="OrthoDB" id="6222486at2759"/>
<dbReference type="GO" id="GO:0006401">
    <property type="term" value="P:RNA catabolic process"/>
    <property type="evidence" value="ECO:0007669"/>
    <property type="project" value="InterPro"/>
</dbReference>
<evidence type="ECO:0000313" key="1">
    <source>
        <dbReference type="EMBL" id="NWS50685.1"/>
    </source>
</evidence>
<name>A0A7K5G232_PROAR</name>
<protein>
    <submittedName>
        <fullName evidence="1">RNH2C Ribonuclease</fullName>
    </submittedName>
</protein>
<sequence>MAAAVRLRPGSGPAVRLQAQLLPCRVQYDGPAPVAAFLRVQPGPGGELWASFRGRRMGGRDLPLPHGYQGMVLQEGEPPHGDEGRCVTVMGTFDAIRDWGADGVPPPGGLALALQWGDIAQAIHAPVPESDEEVEP</sequence>
<dbReference type="InterPro" id="IPR052863">
    <property type="entry name" value="RNase_H2_subunit_C"/>
</dbReference>
<proteinExistence type="predicted"/>
<dbReference type="InterPro" id="IPR013924">
    <property type="entry name" value="RNase_H2_suC"/>
</dbReference>
<reference evidence="1 2" key="1">
    <citation type="submission" date="2019-09" db="EMBL/GenBank/DDBJ databases">
        <title>Bird 10,000 Genomes (B10K) Project - Family phase.</title>
        <authorList>
            <person name="Zhang G."/>
        </authorList>
    </citation>
    <scope>NUCLEOTIDE SEQUENCE [LARGE SCALE GENOMIC DNA]</scope>
    <source>
        <strain evidence="1">B10K-DU-017-47</strain>
    </source>
</reference>
<keyword evidence="2" id="KW-1185">Reference proteome</keyword>
<dbReference type="Pfam" id="PF08615">
    <property type="entry name" value="RNase_H2_suC"/>
    <property type="match status" value="1"/>
</dbReference>